<feature type="transmembrane region" description="Helical" evidence="5">
    <location>
        <begin position="147"/>
        <end position="171"/>
    </location>
</feature>
<dbReference type="Proteomes" id="UP000715441">
    <property type="component" value="Unassembled WGS sequence"/>
</dbReference>
<evidence type="ECO:0000256" key="1">
    <source>
        <dbReference type="ARBA" id="ARBA00004141"/>
    </source>
</evidence>
<comment type="caution">
    <text evidence="7">The sequence shown here is derived from an EMBL/GenBank/DDBJ whole genome shotgun (WGS) entry which is preliminary data.</text>
</comment>
<keyword evidence="2 5" id="KW-0812">Transmembrane</keyword>
<evidence type="ECO:0000313" key="7">
    <source>
        <dbReference type="EMBL" id="NKQ55982.1"/>
    </source>
</evidence>
<evidence type="ECO:0000259" key="6">
    <source>
        <dbReference type="Pfam" id="PF01794"/>
    </source>
</evidence>
<evidence type="ECO:0000256" key="3">
    <source>
        <dbReference type="ARBA" id="ARBA00022989"/>
    </source>
</evidence>
<sequence length="187" mass="20825">MTALWYLSRATGLALLIMLTSVVVLGALHSGRFAARKWPRFAIAEVHRNLSLVTVVFLVVHVATAIIDPYAGIHWLDAVLPFVSSYHPFWLGLGAFASDLFLALIISSLLRPRISARAWRALHWTAYACWPFGLVHGLGIGGADSRLAWVLLLMLCCGVAVLIAVVWRYNARHPDTEARRRPWTGMR</sequence>
<evidence type="ECO:0000313" key="8">
    <source>
        <dbReference type="Proteomes" id="UP000715441"/>
    </source>
</evidence>
<name>A0ABX1J866_9PSEU</name>
<evidence type="ECO:0000256" key="4">
    <source>
        <dbReference type="ARBA" id="ARBA00023136"/>
    </source>
</evidence>
<evidence type="ECO:0000256" key="5">
    <source>
        <dbReference type="SAM" id="Phobius"/>
    </source>
</evidence>
<feature type="domain" description="Ferric oxidoreductase" evidence="6">
    <location>
        <begin position="12"/>
        <end position="131"/>
    </location>
</feature>
<dbReference type="Pfam" id="PF01794">
    <property type="entry name" value="Ferric_reduct"/>
    <property type="match status" value="1"/>
</dbReference>
<dbReference type="RefSeq" id="WP_168519029.1">
    <property type="nucleotide sequence ID" value="NZ_JAAXLS010000019.1"/>
</dbReference>
<reference evidence="7 8" key="1">
    <citation type="submission" date="2020-04" db="EMBL/GenBank/DDBJ databases">
        <title>Novel species.</title>
        <authorList>
            <person name="Teo W.F.A."/>
            <person name="Lipun K."/>
            <person name="Srisuk N."/>
            <person name="Duangmal K."/>
        </authorList>
    </citation>
    <scope>NUCLEOTIDE SEQUENCE [LARGE SCALE GENOMIC DNA]</scope>
    <source>
        <strain evidence="7 8">K13G38</strain>
    </source>
</reference>
<accession>A0ABX1J866</accession>
<gene>
    <name evidence="7" type="ORF">HFP15_24185</name>
</gene>
<feature type="transmembrane region" description="Helical" evidence="5">
    <location>
        <begin position="87"/>
        <end position="110"/>
    </location>
</feature>
<organism evidence="7 8">
    <name type="scientific">Amycolatopsis acididurans</name>
    <dbReference type="NCBI Taxonomy" id="2724524"/>
    <lineage>
        <taxon>Bacteria</taxon>
        <taxon>Bacillati</taxon>
        <taxon>Actinomycetota</taxon>
        <taxon>Actinomycetes</taxon>
        <taxon>Pseudonocardiales</taxon>
        <taxon>Pseudonocardiaceae</taxon>
        <taxon>Amycolatopsis</taxon>
    </lineage>
</organism>
<feature type="transmembrane region" description="Helical" evidence="5">
    <location>
        <begin position="122"/>
        <end position="141"/>
    </location>
</feature>
<keyword evidence="3 5" id="KW-1133">Transmembrane helix</keyword>
<keyword evidence="8" id="KW-1185">Reference proteome</keyword>
<feature type="transmembrane region" description="Helical" evidence="5">
    <location>
        <begin position="6"/>
        <end position="28"/>
    </location>
</feature>
<dbReference type="EMBL" id="JAAXLS010000019">
    <property type="protein sequence ID" value="NKQ55982.1"/>
    <property type="molecule type" value="Genomic_DNA"/>
</dbReference>
<feature type="transmembrane region" description="Helical" evidence="5">
    <location>
        <begin position="49"/>
        <end position="67"/>
    </location>
</feature>
<dbReference type="InterPro" id="IPR013130">
    <property type="entry name" value="Fe3_Rdtase_TM_dom"/>
</dbReference>
<keyword evidence="4 5" id="KW-0472">Membrane</keyword>
<protein>
    <submittedName>
        <fullName evidence="7">Ferric reductase</fullName>
    </submittedName>
</protein>
<comment type="subcellular location">
    <subcellularLocation>
        <location evidence="1">Membrane</location>
        <topology evidence="1">Multi-pass membrane protein</topology>
    </subcellularLocation>
</comment>
<proteinExistence type="predicted"/>
<evidence type="ECO:0000256" key="2">
    <source>
        <dbReference type="ARBA" id="ARBA00022692"/>
    </source>
</evidence>